<dbReference type="SUPFAM" id="SSF48464">
    <property type="entry name" value="ENTH/VHS domain"/>
    <property type="match status" value="1"/>
</dbReference>
<organism evidence="3 4">
    <name type="scientific">Candida orthopsilosis (strain 90-125)</name>
    <name type="common">Yeast</name>
    <dbReference type="NCBI Taxonomy" id="1136231"/>
    <lineage>
        <taxon>Eukaryota</taxon>
        <taxon>Fungi</taxon>
        <taxon>Dikarya</taxon>
        <taxon>Ascomycota</taxon>
        <taxon>Saccharomycotina</taxon>
        <taxon>Pichiomycetes</taxon>
        <taxon>Debaryomycetaceae</taxon>
        <taxon>Candida/Lodderomyces clade</taxon>
        <taxon>Candida</taxon>
    </lineage>
</organism>
<dbReference type="RefSeq" id="XP_003869000.1">
    <property type="nucleotide sequence ID" value="XM_003868951.1"/>
</dbReference>
<dbReference type="SMART" id="SM00582">
    <property type="entry name" value="RPR"/>
    <property type="match status" value="1"/>
</dbReference>
<dbReference type="GO" id="GO:0000993">
    <property type="term" value="F:RNA polymerase II complex binding"/>
    <property type="evidence" value="ECO:0007669"/>
    <property type="project" value="TreeGrafter"/>
</dbReference>
<evidence type="ECO:0000256" key="1">
    <source>
        <dbReference type="SAM" id="MobiDB-lite"/>
    </source>
</evidence>
<dbReference type="PANTHER" id="PTHR12460:SF0">
    <property type="entry name" value="CID DOMAIN-CONTAINING PROTEIN-RELATED"/>
    <property type="match status" value="1"/>
</dbReference>
<dbReference type="GO" id="GO:0031124">
    <property type="term" value="P:mRNA 3'-end processing"/>
    <property type="evidence" value="ECO:0007669"/>
    <property type="project" value="TreeGrafter"/>
</dbReference>
<dbReference type="InterPro" id="IPR008942">
    <property type="entry name" value="ENTH_VHS"/>
</dbReference>
<evidence type="ECO:0000313" key="4">
    <source>
        <dbReference type="Proteomes" id="UP000005018"/>
    </source>
</evidence>
<gene>
    <name evidence="3" type="ORF">CORT_0D00140</name>
</gene>
<dbReference type="OrthoDB" id="10069473at2759"/>
<dbReference type="InterPro" id="IPR006569">
    <property type="entry name" value="CID_dom"/>
</dbReference>
<proteinExistence type="predicted"/>
<dbReference type="GeneID" id="14539953"/>
<dbReference type="PROSITE" id="PS51391">
    <property type="entry name" value="CID"/>
    <property type="match status" value="1"/>
</dbReference>
<protein>
    <recommendedName>
        <fullName evidence="2">CID domain-containing protein</fullName>
    </recommendedName>
</protein>
<accession>H8X5U9</accession>
<dbReference type="AlphaFoldDB" id="H8X5U9"/>
<feature type="compositionally biased region" description="Acidic residues" evidence="1">
    <location>
        <begin position="263"/>
        <end position="282"/>
    </location>
</feature>
<dbReference type="PANTHER" id="PTHR12460">
    <property type="entry name" value="CYCLIN-DEPENDENT KINASE INHIBITOR-RELATED PROTEIN"/>
    <property type="match status" value="1"/>
</dbReference>
<sequence length="350" mass="39644">MSSFASKLSKINETQDSINYLSGYMLQNEASSQSFIDVWKSQVFNAPPATKLLLLYLCNDVIQKAKRHHKTKYIADYFGPLLEVINPIYHSVDSTIKKKIERLISVWEDRLVFDADGIRKLRERIAQPPQKQVAATPDPPTVIPELQLINDLYQRINDLTDVSQGNLTQLGIQSKTYLNLDADTLPETQVHLNKLKVLEKLSKVSIKNIESIKSTREQIKSHLQTMLHSLESGLQTDDSKISVINDKLNRIDETRRTLQGEVESSDDEELPKYEDEDSDDEPETKKRRVSPSPSGGSTPKKVAFAKDIQVNEYDNKTKGDADDESDDDIKQSEKEDTPSAEVMDILLKLA</sequence>
<evidence type="ECO:0000313" key="3">
    <source>
        <dbReference type="EMBL" id="CCG22863.1"/>
    </source>
</evidence>
<feature type="compositionally biased region" description="Basic and acidic residues" evidence="1">
    <location>
        <begin position="328"/>
        <end position="337"/>
    </location>
</feature>
<dbReference type="HOGENOM" id="CLU_660841_0_0_1"/>
<reference evidence="3 4" key="1">
    <citation type="journal article" date="2012" name="PLoS ONE">
        <title>Sequence and analysis of the genome of the pathogenic yeast Candida orthopsilosis.</title>
        <authorList>
            <person name="Riccombeni A."/>
            <person name="Vidanes G."/>
            <person name="Proux-Wera E."/>
            <person name="Wolfe K.H."/>
            <person name="Butler G."/>
        </authorList>
    </citation>
    <scope>NUCLEOTIDE SEQUENCE [LARGE SCALE GENOMIC DNA]</scope>
    <source>
        <strain evidence="3 4">Co 90-125</strain>
    </source>
</reference>
<evidence type="ECO:0000259" key="2">
    <source>
        <dbReference type="PROSITE" id="PS51391"/>
    </source>
</evidence>
<dbReference type="EMBL" id="HE681722">
    <property type="protein sequence ID" value="CCG22863.1"/>
    <property type="molecule type" value="Genomic_DNA"/>
</dbReference>
<keyword evidence="4" id="KW-1185">Reference proteome</keyword>
<dbReference type="Pfam" id="PF04818">
    <property type="entry name" value="CID"/>
    <property type="match status" value="1"/>
</dbReference>
<dbReference type="Gene3D" id="1.25.40.90">
    <property type="match status" value="1"/>
</dbReference>
<dbReference type="Proteomes" id="UP000005018">
    <property type="component" value="Chromosome 4"/>
</dbReference>
<dbReference type="KEGG" id="cot:CORT_0D00140"/>
<dbReference type="eggNOG" id="KOG2669">
    <property type="taxonomic scope" value="Eukaryota"/>
</dbReference>
<name>H8X5U9_CANO9</name>
<feature type="region of interest" description="Disordered" evidence="1">
    <location>
        <begin position="255"/>
        <end position="343"/>
    </location>
</feature>
<feature type="domain" description="CID" evidence="2">
    <location>
        <begin position="1"/>
        <end position="129"/>
    </location>
</feature>